<dbReference type="InterPro" id="IPR021848">
    <property type="entry name" value="HODM_asu-like"/>
</dbReference>
<gene>
    <name evidence="1" type="ORF">JP75_16430</name>
</gene>
<evidence type="ECO:0008006" key="3">
    <source>
        <dbReference type="Google" id="ProtNLM"/>
    </source>
</evidence>
<sequence>MTLPAFDTRLFQIATKPLDPADWLDPDADMAAQLAEKARLQKTHFSEIFAELPESRPAQAELLSLLAEYLPERFPHLWQKRDNGLLIVPSGEVVDLAGIPLLQAAKLVQDDLLILSRTEPGWRLVAASLSFPSSWVLSEKIGKVLDAIHQPVPGFGPETRSAQLMARMFDALRPEIPLIRWNWSLYGDRRLFHPDVSGPDMPRFGTGERADPVHLRIERQTLRKLPETGAIVFTIRISLVDLDTFAGHPDAKILAATLHAQLLALTPEQLDYKGLTRERDRVLSRLAGIS</sequence>
<organism evidence="1 2">
    <name type="scientific">Devosia riboflavina</name>
    <dbReference type="NCBI Taxonomy" id="46914"/>
    <lineage>
        <taxon>Bacteria</taxon>
        <taxon>Pseudomonadati</taxon>
        <taxon>Pseudomonadota</taxon>
        <taxon>Alphaproteobacteria</taxon>
        <taxon>Hyphomicrobiales</taxon>
        <taxon>Devosiaceae</taxon>
        <taxon>Devosia</taxon>
    </lineage>
</organism>
<dbReference type="EMBL" id="JQGC01000015">
    <property type="protein sequence ID" value="KFL30176.1"/>
    <property type="molecule type" value="Genomic_DNA"/>
</dbReference>
<evidence type="ECO:0000313" key="2">
    <source>
        <dbReference type="Proteomes" id="UP000028981"/>
    </source>
</evidence>
<dbReference type="RefSeq" id="WP_035084824.1">
    <property type="nucleotide sequence ID" value="NZ_JQGC01000015.1"/>
</dbReference>
<name>A0A087LZX3_9HYPH</name>
<dbReference type="Proteomes" id="UP000028981">
    <property type="component" value="Unassembled WGS sequence"/>
</dbReference>
<dbReference type="Pfam" id="PF11927">
    <property type="entry name" value="HODM_asu-like"/>
    <property type="match status" value="1"/>
</dbReference>
<proteinExistence type="predicted"/>
<dbReference type="STRING" id="46914.JP75_16430"/>
<reference evidence="1 2" key="1">
    <citation type="submission" date="2014-08" db="EMBL/GenBank/DDBJ databases">
        <authorList>
            <person name="Hassan Y.I."/>
            <person name="Lepp D."/>
            <person name="Zhou T."/>
        </authorList>
    </citation>
    <scope>NUCLEOTIDE SEQUENCE [LARGE SCALE GENOMIC DNA]</scope>
    <source>
        <strain evidence="1 2">IFO13584</strain>
    </source>
</reference>
<protein>
    <recommendedName>
        <fullName evidence="3">DUF3445 domain-containing protein</fullName>
    </recommendedName>
</protein>
<keyword evidence="2" id="KW-1185">Reference proteome</keyword>
<comment type="caution">
    <text evidence="1">The sequence shown here is derived from an EMBL/GenBank/DDBJ whole genome shotgun (WGS) entry which is preliminary data.</text>
</comment>
<dbReference type="OrthoDB" id="5242510at2"/>
<dbReference type="AlphaFoldDB" id="A0A087LZX3"/>
<accession>A0A087LZX3</accession>
<evidence type="ECO:0000313" key="1">
    <source>
        <dbReference type="EMBL" id="KFL30176.1"/>
    </source>
</evidence>